<dbReference type="AlphaFoldDB" id="A0A330LPD0"/>
<dbReference type="Proteomes" id="UP000250163">
    <property type="component" value="Chromosome MORIYA"/>
</dbReference>
<sequence length="48" mass="5471">MVLPSRNYVNNDYAAAMFKSNPNNIRTTNINRVFTLVILINSVSKQLD</sequence>
<organism evidence="1 2">
    <name type="scientific">Moritella yayanosii</name>
    <dbReference type="NCBI Taxonomy" id="69539"/>
    <lineage>
        <taxon>Bacteria</taxon>
        <taxon>Pseudomonadati</taxon>
        <taxon>Pseudomonadota</taxon>
        <taxon>Gammaproteobacteria</taxon>
        <taxon>Alteromonadales</taxon>
        <taxon>Moritellaceae</taxon>
        <taxon>Moritella</taxon>
    </lineage>
</organism>
<protein>
    <submittedName>
        <fullName evidence="1">Uncharacterized protein</fullName>
    </submittedName>
</protein>
<dbReference type="KEGG" id="mya:MORIYA_2075"/>
<accession>A0A330LPD0</accession>
<proteinExistence type="predicted"/>
<keyword evidence="2" id="KW-1185">Reference proteome</keyword>
<evidence type="ECO:0000313" key="1">
    <source>
        <dbReference type="EMBL" id="SQD78553.1"/>
    </source>
</evidence>
<evidence type="ECO:0000313" key="2">
    <source>
        <dbReference type="Proteomes" id="UP000250163"/>
    </source>
</evidence>
<reference evidence="2" key="1">
    <citation type="submission" date="2018-05" db="EMBL/GenBank/DDBJ databases">
        <authorList>
            <person name="Cea G.-C."/>
            <person name="William W."/>
        </authorList>
    </citation>
    <scope>NUCLEOTIDE SEQUENCE [LARGE SCALE GENOMIC DNA]</scope>
    <source>
        <strain evidence="2">DB21MT 5</strain>
    </source>
</reference>
<dbReference type="EMBL" id="LS483250">
    <property type="protein sequence ID" value="SQD78553.1"/>
    <property type="molecule type" value="Genomic_DNA"/>
</dbReference>
<gene>
    <name evidence="1" type="ORF">MORIYA_2075</name>
</gene>
<name>A0A330LPD0_9GAMM</name>